<comment type="caution">
    <text evidence="1">The sequence shown here is derived from an EMBL/GenBank/DDBJ whole genome shotgun (WGS) entry which is preliminary data.</text>
</comment>
<reference evidence="1" key="1">
    <citation type="submission" date="2021-03" db="EMBL/GenBank/DDBJ databases">
        <authorList>
            <person name="Tran Van P."/>
        </authorList>
    </citation>
    <scope>NUCLEOTIDE SEQUENCE</scope>
</reference>
<proteinExistence type="predicted"/>
<dbReference type="PANTHER" id="PTHR13298:SF11">
    <property type="entry name" value="RAPAMYCIN-INSENSITIVE COMPANION OF MTOR"/>
    <property type="match status" value="1"/>
</dbReference>
<feature type="non-terminal residue" evidence="1">
    <location>
        <position position="112"/>
    </location>
</feature>
<sequence>MVCFKLYYLPKLLLHGVRPALNISYRTFCLHVTSTVPTQALPRYVRLVEGDIHDSFTLHQRGEDGRYSRRITNAKHSIRDVFVPPHLYGQLVQHDKGFQLLLKEGKLENIFQ</sequence>
<keyword evidence="2" id="KW-1185">Reference proteome</keyword>
<gene>
    <name evidence="1" type="ORF">TPAB3V08_LOCUS16356</name>
</gene>
<accession>A0ABN7PUU6</accession>
<dbReference type="Proteomes" id="UP001153148">
    <property type="component" value="Unassembled WGS sequence"/>
</dbReference>
<dbReference type="InterPro" id="IPR028268">
    <property type="entry name" value="Pianissimo_fam"/>
</dbReference>
<name>A0ABN7PUU6_TIMPD</name>
<dbReference type="EMBL" id="CAJPIN010137297">
    <property type="protein sequence ID" value="CAG2069414.1"/>
    <property type="molecule type" value="Genomic_DNA"/>
</dbReference>
<protein>
    <submittedName>
        <fullName evidence="1">Uncharacterized protein</fullName>
    </submittedName>
</protein>
<evidence type="ECO:0000313" key="2">
    <source>
        <dbReference type="Proteomes" id="UP001153148"/>
    </source>
</evidence>
<dbReference type="PANTHER" id="PTHR13298">
    <property type="entry name" value="CYTOSOLIC REGULATOR PIANISSIMO"/>
    <property type="match status" value="1"/>
</dbReference>
<organism evidence="1 2">
    <name type="scientific">Timema podura</name>
    <name type="common">Walking stick</name>
    <dbReference type="NCBI Taxonomy" id="61482"/>
    <lineage>
        <taxon>Eukaryota</taxon>
        <taxon>Metazoa</taxon>
        <taxon>Ecdysozoa</taxon>
        <taxon>Arthropoda</taxon>
        <taxon>Hexapoda</taxon>
        <taxon>Insecta</taxon>
        <taxon>Pterygota</taxon>
        <taxon>Neoptera</taxon>
        <taxon>Polyneoptera</taxon>
        <taxon>Phasmatodea</taxon>
        <taxon>Timematodea</taxon>
        <taxon>Timematoidea</taxon>
        <taxon>Timematidae</taxon>
        <taxon>Timema</taxon>
    </lineage>
</organism>
<evidence type="ECO:0000313" key="1">
    <source>
        <dbReference type="EMBL" id="CAG2069414.1"/>
    </source>
</evidence>